<dbReference type="GO" id="GO:0032588">
    <property type="term" value="C:trans-Golgi network membrane"/>
    <property type="evidence" value="ECO:0007669"/>
    <property type="project" value="TreeGrafter"/>
</dbReference>
<feature type="transmembrane region" description="Helical" evidence="5">
    <location>
        <begin position="56"/>
        <end position="76"/>
    </location>
</feature>
<feature type="transmembrane region" description="Helical" evidence="5">
    <location>
        <begin position="159"/>
        <end position="180"/>
    </location>
</feature>
<evidence type="ECO:0000256" key="2">
    <source>
        <dbReference type="ARBA" id="ARBA00022692"/>
    </source>
</evidence>
<dbReference type="Pfam" id="PF01124">
    <property type="entry name" value="MAPEG"/>
    <property type="match status" value="1"/>
</dbReference>
<reference evidence="6 7" key="1">
    <citation type="submission" date="2020-06" db="EMBL/GenBank/DDBJ databases">
        <authorList>
            <person name="Li R."/>
            <person name="Bekaert M."/>
        </authorList>
    </citation>
    <scope>NUCLEOTIDE SEQUENCE [LARGE SCALE GENOMIC DNA]</scope>
    <source>
        <strain evidence="7">wild</strain>
    </source>
</reference>
<feature type="transmembrane region" description="Helical" evidence="5">
    <location>
        <begin position="132"/>
        <end position="153"/>
    </location>
</feature>
<dbReference type="EMBL" id="CACVKT020002054">
    <property type="protein sequence ID" value="CAC5374788.1"/>
    <property type="molecule type" value="Genomic_DNA"/>
</dbReference>
<dbReference type="PANTHER" id="PTHR31004:SF1">
    <property type="entry name" value="TRANSMEMBRANE PROTEIN 79"/>
    <property type="match status" value="1"/>
</dbReference>
<evidence type="ECO:0000313" key="6">
    <source>
        <dbReference type="EMBL" id="CAC5374788.1"/>
    </source>
</evidence>
<dbReference type="Gene3D" id="1.20.120.550">
    <property type="entry name" value="Membrane associated eicosanoid/glutathione metabolism-like domain"/>
    <property type="match status" value="1"/>
</dbReference>
<dbReference type="InterPro" id="IPR023352">
    <property type="entry name" value="MAPEG-like_dom_sf"/>
</dbReference>
<evidence type="ECO:0000256" key="5">
    <source>
        <dbReference type="SAM" id="Phobius"/>
    </source>
</evidence>
<evidence type="ECO:0000256" key="1">
    <source>
        <dbReference type="ARBA" id="ARBA00004370"/>
    </source>
</evidence>
<dbReference type="GO" id="GO:0045055">
    <property type="term" value="P:regulated exocytosis"/>
    <property type="evidence" value="ECO:0007669"/>
    <property type="project" value="TreeGrafter"/>
</dbReference>
<keyword evidence="2 5" id="KW-0812">Transmembrane</keyword>
<accession>A0A6J8AVG9</accession>
<sequence>MSDKKVSPKRPYGENINKTIIQFAATAVFLAIFYALEKSIPLDTSQLTSPIDRLTYTVRWLFLSSTTIMFAMFGVLNVRGKTDAIDPLNGEAENLVELPNRILRNTTEQFILHASAVLTLSTFMDENSMRNIPLLVILFILGRLFYALGYNSAPSKRSFGFSMTFMPTLGTYAYCTYCVISSLLF</sequence>
<evidence type="ECO:0000313" key="7">
    <source>
        <dbReference type="Proteomes" id="UP000507470"/>
    </source>
</evidence>
<keyword evidence="4 5" id="KW-0472">Membrane</keyword>
<proteinExistence type="predicted"/>
<dbReference type="InterPro" id="IPR001129">
    <property type="entry name" value="Membr-assoc_MAPEG"/>
</dbReference>
<dbReference type="Proteomes" id="UP000507470">
    <property type="component" value="Unassembled WGS sequence"/>
</dbReference>
<comment type="subcellular location">
    <subcellularLocation>
        <location evidence="1">Membrane</location>
    </subcellularLocation>
</comment>
<feature type="transmembrane region" description="Helical" evidence="5">
    <location>
        <begin position="20"/>
        <end position="36"/>
    </location>
</feature>
<evidence type="ECO:0000256" key="3">
    <source>
        <dbReference type="ARBA" id="ARBA00022989"/>
    </source>
</evidence>
<dbReference type="OrthoDB" id="8887147at2759"/>
<dbReference type="GO" id="GO:0005765">
    <property type="term" value="C:lysosomal membrane"/>
    <property type="evidence" value="ECO:0007669"/>
    <property type="project" value="TreeGrafter"/>
</dbReference>
<evidence type="ECO:0000256" key="4">
    <source>
        <dbReference type="ARBA" id="ARBA00023136"/>
    </source>
</evidence>
<evidence type="ECO:0008006" key="8">
    <source>
        <dbReference type="Google" id="ProtNLM"/>
    </source>
</evidence>
<dbReference type="PANTHER" id="PTHR31004">
    <property type="entry name" value="TRANSMEMBRANE PROTEIN 79"/>
    <property type="match status" value="1"/>
</dbReference>
<keyword evidence="7" id="KW-1185">Reference proteome</keyword>
<dbReference type="AlphaFoldDB" id="A0A6J8AVG9"/>
<dbReference type="SUPFAM" id="SSF161084">
    <property type="entry name" value="MAPEG domain-like"/>
    <property type="match status" value="1"/>
</dbReference>
<organism evidence="6 7">
    <name type="scientific">Mytilus coruscus</name>
    <name type="common">Sea mussel</name>
    <dbReference type="NCBI Taxonomy" id="42192"/>
    <lineage>
        <taxon>Eukaryota</taxon>
        <taxon>Metazoa</taxon>
        <taxon>Spiralia</taxon>
        <taxon>Lophotrochozoa</taxon>
        <taxon>Mollusca</taxon>
        <taxon>Bivalvia</taxon>
        <taxon>Autobranchia</taxon>
        <taxon>Pteriomorphia</taxon>
        <taxon>Mytilida</taxon>
        <taxon>Mytiloidea</taxon>
        <taxon>Mytilidae</taxon>
        <taxon>Mytilinae</taxon>
        <taxon>Mytilus</taxon>
    </lineage>
</organism>
<gene>
    <name evidence="6" type="ORF">MCOR_12056</name>
</gene>
<name>A0A6J8AVG9_MYTCO</name>
<protein>
    <recommendedName>
        <fullName evidence="8">MAPEG family protein</fullName>
    </recommendedName>
</protein>
<keyword evidence="3 5" id="KW-1133">Transmembrane helix</keyword>